<gene>
    <name evidence="11 12" type="primary">rplA</name>
    <name evidence="12" type="ordered locus">midi_00501</name>
</gene>
<dbReference type="InterPro" id="IPR023674">
    <property type="entry name" value="Ribosomal_uL1-like"/>
</dbReference>
<dbReference type="PANTHER" id="PTHR36427">
    <property type="entry name" value="54S RIBOSOMAL PROTEIN L1, MITOCHONDRIAL"/>
    <property type="match status" value="1"/>
</dbReference>
<dbReference type="InterPro" id="IPR028364">
    <property type="entry name" value="Ribosomal_uL1/biogenesis"/>
</dbReference>
<dbReference type="SUPFAM" id="SSF56808">
    <property type="entry name" value="Ribosomal protein L1"/>
    <property type="match status" value="1"/>
</dbReference>
<dbReference type="PANTHER" id="PTHR36427:SF3">
    <property type="entry name" value="LARGE RIBOSOMAL SUBUNIT PROTEIN UL1M"/>
    <property type="match status" value="1"/>
</dbReference>
<keyword evidence="8 11" id="KW-0687">Ribonucleoprotein</keyword>
<dbReference type="GO" id="GO:0006412">
    <property type="term" value="P:translation"/>
    <property type="evidence" value="ECO:0007669"/>
    <property type="project" value="UniProtKB-UniRule"/>
</dbReference>
<evidence type="ECO:0000256" key="5">
    <source>
        <dbReference type="ARBA" id="ARBA00022845"/>
    </source>
</evidence>
<dbReference type="AlphaFoldDB" id="F7XVV9"/>
<dbReference type="RefSeq" id="WP_013951020.1">
    <property type="nucleotide sequence ID" value="NC_015722.1"/>
</dbReference>
<keyword evidence="4 11" id="KW-0699">rRNA-binding</keyword>
<keyword evidence="7 11" id="KW-0689">Ribosomal protein</keyword>
<keyword evidence="6 11" id="KW-0694">RNA-binding</keyword>
<comment type="similarity">
    <text evidence="1 11">Belongs to the universal ribosomal protein uL1 family.</text>
</comment>
<dbReference type="EMBL" id="CP002130">
    <property type="protein sequence ID" value="AEI88808.1"/>
    <property type="molecule type" value="Genomic_DNA"/>
</dbReference>
<sequence>MAHNKRINGARALVERDKFYTLDGALNILEQYSEKFKSKFDESVEVVFKLGVDPRHSDQMVRGVILMPHGLGKKVRVAVVAKNERHEEALKAGADIVGSEDLVEKVKGGEINFDVCIATPDFMPKMATLGKILGTKGLMPNPKLGTVSDNIAIAVKNAKSGQVEYKVEKAGLIHAGVGKLSFALSALKENIAALYNAVLNAKPAGAKGIYMQKMYIGTTHGPSVALDLRNMLV</sequence>
<evidence type="ECO:0000256" key="6">
    <source>
        <dbReference type="ARBA" id="ARBA00022884"/>
    </source>
</evidence>
<dbReference type="GO" id="GO:0000049">
    <property type="term" value="F:tRNA binding"/>
    <property type="evidence" value="ECO:0007669"/>
    <property type="project" value="UniProtKB-KW"/>
</dbReference>
<dbReference type="OrthoDB" id="9803740at2"/>
<dbReference type="CDD" id="cd00403">
    <property type="entry name" value="Ribosomal_L1"/>
    <property type="match status" value="1"/>
</dbReference>
<dbReference type="HAMAP" id="MF_01318_B">
    <property type="entry name" value="Ribosomal_uL1_B"/>
    <property type="match status" value="1"/>
</dbReference>
<dbReference type="PIRSF" id="PIRSF002155">
    <property type="entry name" value="Ribosomal_L1"/>
    <property type="match status" value="1"/>
</dbReference>
<keyword evidence="3 11" id="KW-0820">tRNA-binding</keyword>
<dbReference type="KEGG" id="mmn:midi_00501"/>
<dbReference type="Proteomes" id="UP000006639">
    <property type="component" value="Chromosome"/>
</dbReference>
<evidence type="ECO:0000256" key="1">
    <source>
        <dbReference type="ARBA" id="ARBA00010531"/>
    </source>
</evidence>
<evidence type="ECO:0000256" key="8">
    <source>
        <dbReference type="ARBA" id="ARBA00023274"/>
    </source>
</evidence>
<reference evidence="12 13" key="1">
    <citation type="journal article" date="2011" name="Mol. Biol. Evol.">
        <title>Phylogenomic evidence for the presence of a flagellum and cbb3 oxidase in the free-living mitochondrial ancestor.</title>
        <authorList>
            <person name="Sassera D."/>
            <person name="Lo N."/>
            <person name="Epis S."/>
            <person name="D'Auria G."/>
            <person name="Montagna M."/>
            <person name="Comandatore F."/>
            <person name="Horner D."/>
            <person name="Pereto J."/>
            <person name="Luciano A.M."/>
            <person name="Franciosi F."/>
            <person name="Ferri E."/>
            <person name="Crotti E."/>
            <person name="Bazzocchi C."/>
            <person name="Daffonchio D."/>
            <person name="Sacchi L."/>
            <person name="Moya A."/>
            <person name="Latorre A."/>
            <person name="Bandi C."/>
        </authorList>
    </citation>
    <scope>NUCLEOTIDE SEQUENCE [LARGE SCALE GENOMIC DNA]</scope>
    <source>
        <strain evidence="12 13">IricVA</strain>
    </source>
</reference>
<dbReference type="FunFam" id="3.40.50.790:FF:000001">
    <property type="entry name" value="50S ribosomal protein L1"/>
    <property type="match status" value="1"/>
</dbReference>
<evidence type="ECO:0000256" key="2">
    <source>
        <dbReference type="ARBA" id="ARBA00022491"/>
    </source>
</evidence>
<dbReference type="InterPro" id="IPR002143">
    <property type="entry name" value="Ribosomal_uL1"/>
</dbReference>
<protein>
    <recommendedName>
        <fullName evidence="9 11">Large ribosomal subunit protein uL1</fullName>
    </recommendedName>
</protein>
<comment type="function">
    <text evidence="11">Binds directly to 23S rRNA. The L1 stalk is quite mobile in the ribosome, and is involved in E site tRNA release.</text>
</comment>
<evidence type="ECO:0000313" key="13">
    <source>
        <dbReference type="Proteomes" id="UP000006639"/>
    </source>
</evidence>
<evidence type="ECO:0000256" key="10">
    <source>
        <dbReference type="ARBA" id="ARBA00059110"/>
    </source>
</evidence>
<organism evidence="12 13">
    <name type="scientific">Midichloria mitochondrii (strain IricVA)</name>
    <dbReference type="NCBI Taxonomy" id="696127"/>
    <lineage>
        <taxon>Bacteria</taxon>
        <taxon>Pseudomonadati</taxon>
        <taxon>Pseudomonadota</taxon>
        <taxon>Alphaproteobacteria</taxon>
        <taxon>Rickettsiales</taxon>
        <taxon>Candidatus Midichloriaceae</taxon>
        <taxon>Candidatus Midichloria</taxon>
    </lineage>
</organism>
<evidence type="ECO:0000256" key="11">
    <source>
        <dbReference type="HAMAP-Rule" id="MF_01318"/>
    </source>
</evidence>
<dbReference type="GO" id="GO:0006417">
    <property type="term" value="P:regulation of translation"/>
    <property type="evidence" value="ECO:0007669"/>
    <property type="project" value="UniProtKB-KW"/>
</dbReference>
<comment type="function">
    <text evidence="10 11">Protein L1 is also a translational repressor protein, it controls the translation of the L11 operon by binding to its mRNA.</text>
</comment>
<dbReference type="Gene3D" id="3.30.190.20">
    <property type="match status" value="1"/>
</dbReference>
<dbReference type="GO" id="GO:0019843">
    <property type="term" value="F:rRNA binding"/>
    <property type="evidence" value="ECO:0007669"/>
    <property type="project" value="UniProtKB-UniRule"/>
</dbReference>
<dbReference type="Pfam" id="PF00687">
    <property type="entry name" value="Ribosomal_L1"/>
    <property type="match status" value="1"/>
</dbReference>
<dbReference type="InterPro" id="IPR005878">
    <property type="entry name" value="Ribosom_uL1_bac-type"/>
</dbReference>
<dbReference type="NCBIfam" id="TIGR01169">
    <property type="entry name" value="rplA_bact"/>
    <property type="match status" value="1"/>
</dbReference>
<evidence type="ECO:0000256" key="3">
    <source>
        <dbReference type="ARBA" id="ARBA00022555"/>
    </source>
</evidence>
<keyword evidence="2 11" id="KW-0678">Repressor</keyword>
<comment type="subunit">
    <text evidence="11">Part of the 50S ribosomal subunit.</text>
</comment>
<keyword evidence="5 11" id="KW-0810">Translation regulation</keyword>
<dbReference type="HOGENOM" id="CLU_062853_0_0_5"/>
<dbReference type="InterPro" id="IPR016095">
    <property type="entry name" value="Ribosomal_uL1_3-a/b-sand"/>
</dbReference>
<dbReference type="GO" id="GO:0022625">
    <property type="term" value="C:cytosolic large ribosomal subunit"/>
    <property type="evidence" value="ECO:0007669"/>
    <property type="project" value="TreeGrafter"/>
</dbReference>
<evidence type="ECO:0000256" key="4">
    <source>
        <dbReference type="ARBA" id="ARBA00022730"/>
    </source>
</evidence>
<evidence type="ECO:0000256" key="9">
    <source>
        <dbReference type="ARBA" id="ARBA00035241"/>
    </source>
</evidence>
<evidence type="ECO:0000313" key="12">
    <source>
        <dbReference type="EMBL" id="AEI88808.1"/>
    </source>
</evidence>
<keyword evidence="13" id="KW-1185">Reference proteome</keyword>
<proteinExistence type="inferred from homology"/>
<accession>F7XVV9</accession>
<dbReference type="Gene3D" id="3.40.50.790">
    <property type="match status" value="1"/>
</dbReference>
<name>F7XVV9_MIDMI</name>
<dbReference type="STRING" id="696127.midi_00501"/>
<dbReference type="GO" id="GO:0003735">
    <property type="term" value="F:structural constituent of ribosome"/>
    <property type="evidence" value="ECO:0007669"/>
    <property type="project" value="InterPro"/>
</dbReference>
<evidence type="ECO:0000256" key="7">
    <source>
        <dbReference type="ARBA" id="ARBA00022980"/>
    </source>
</evidence>